<feature type="compositionally biased region" description="Basic and acidic residues" evidence="4">
    <location>
        <begin position="246"/>
        <end position="267"/>
    </location>
</feature>
<dbReference type="Pfam" id="PF13519">
    <property type="entry name" value="VWA_2"/>
    <property type="match status" value="1"/>
</dbReference>
<feature type="region of interest" description="Disordered" evidence="4">
    <location>
        <begin position="239"/>
        <end position="267"/>
    </location>
</feature>
<dbReference type="Gene3D" id="3.40.50.300">
    <property type="entry name" value="P-loop containing nucleotide triphosphate hydrolases"/>
    <property type="match status" value="1"/>
</dbReference>
<dbReference type="Gene3D" id="1.10.8.80">
    <property type="entry name" value="Magnesium chelatase subunit I, C-Terminal domain"/>
    <property type="match status" value="1"/>
</dbReference>
<dbReference type="AlphaFoldDB" id="A0AAV3T4U8"/>
<sequence>MVDLPRGKKLSPGGPDRLRFGEIVGQDGLKEALLAVAAADGLDGLLIRGEKGTAKSTAVRGLVDLLPDQRAVADCPFGCPPDDDPAAPGAQCADCRERDDPPVETRPVPLVTLPLGATRERVVGTLSVADALEGDPEFDPGLIARAHRGILYVDEVNLLDDHLVDVLLDAAASGVNRVERDGVSLTHPAAFTLIGTMNPEEGDLRPQLRDRFALQATVTGSEDLDERVAIIDRALGDDADSSDFEVTSKPKAKADRSRDATARHRNRLLDARDRLPDVALPAEFKRRIAELCRDAGVEGHRADVATARAARALAALDDRPRVLESDVRRAAELSLPHRLQSRPFEDAPDPEDVLDDHFEDEGDGGDAEGEDAEASDEGRDESDRGDGADDETADSGSADGSPDGGVDSTDSGGNGDVESGPDGAGSDNRDRGGSETGASSSSGGDSDRNESSGGGDRNDGGSGESDGDEPDDDADDADETATPLLPGQDRAGIGDARAPSVDAESEVADERSGASAGAGSRRGVPSTNGEGARIRTERAAVEDAVDAAASVRAAAARGADAVDSRDLRRSVRSANESALVVFALDASASMRGPMRAAKGVVMELLRDAYEQRDEVAVVAFAGEDADVLLPPTDSVSAAARHLKELPTADRTPLPAGLAAAAEVLDRADPAVGVVVLVTDGRANAGGESPTAATREAARRLADRGDSAVVVDAGDSTDRSALTADVARICGGDRVPLDDLTPERVEDAVARAHDRD</sequence>
<evidence type="ECO:0000259" key="5">
    <source>
        <dbReference type="PROSITE" id="PS50234"/>
    </source>
</evidence>
<dbReference type="InterPro" id="IPR000523">
    <property type="entry name" value="Mg_chelatse_chII-like_cat_dom"/>
</dbReference>
<proteinExistence type="inferred from homology"/>
<evidence type="ECO:0000313" key="6">
    <source>
        <dbReference type="EMBL" id="GAA0663566.1"/>
    </source>
</evidence>
<dbReference type="SUPFAM" id="SSF53300">
    <property type="entry name" value="vWA-like"/>
    <property type="match status" value="1"/>
</dbReference>
<organism evidence="6 7">
    <name type="scientific">Natronoarchaeum mannanilyticum</name>
    <dbReference type="NCBI Taxonomy" id="926360"/>
    <lineage>
        <taxon>Archaea</taxon>
        <taxon>Methanobacteriati</taxon>
        <taxon>Methanobacteriota</taxon>
        <taxon>Stenosarchaea group</taxon>
        <taxon>Halobacteria</taxon>
        <taxon>Halobacteriales</taxon>
        <taxon>Natronoarchaeaceae</taxon>
    </lineage>
</organism>
<dbReference type="SMART" id="SM00327">
    <property type="entry name" value="VWA"/>
    <property type="match status" value="1"/>
</dbReference>
<dbReference type="InterPro" id="IPR002035">
    <property type="entry name" value="VWF_A"/>
</dbReference>
<feature type="compositionally biased region" description="Low complexity" evidence="4">
    <location>
        <begin position="513"/>
        <end position="523"/>
    </location>
</feature>
<dbReference type="Pfam" id="PF01078">
    <property type="entry name" value="Mg_chelatase"/>
    <property type="match status" value="1"/>
</dbReference>
<dbReference type="SUPFAM" id="SSF52540">
    <property type="entry name" value="P-loop containing nucleoside triphosphate hydrolases"/>
    <property type="match status" value="1"/>
</dbReference>
<comment type="similarity">
    <text evidence="1">Belongs to the Mg-chelatase subunits D/I family.</text>
</comment>
<dbReference type="Pfam" id="PF17863">
    <property type="entry name" value="AAA_lid_2"/>
    <property type="match status" value="1"/>
</dbReference>
<dbReference type="PANTHER" id="PTHR35023:SF1">
    <property type="entry name" value="MG-PROTOPORPHYRIN IX CHELATASE"/>
    <property type="match status" value="1"/>
</dbReference>
<feature type="compositionally biased region" description="Acidic residues" evidence="4">
    <location>
        <begin position="465"/>
        <end position="479"/>
    </location>
</feature>
<dbReference type="InterPro" id="IPR027417">
    <property type="entry name" value="P-loop_NTPase"/>
</dbReference>
<feature type="compositionally biased region" description="Gly residues" evidence="4">
    <location>
        <begin position="452"/>
        <end position="464"/>
    </location>
</feature>
<dbReference type="Proteomes" id="UP001500420">
    <property type="component" value="Unassembled WGS sequence"/>
</dbReference>
<name>A0AAV3T4U8_9EURY</name>
<evidence type="ECO:0000256" key="1">
    <source>
        <dbReference type="ARBA" id="ARBA00005799"/>
    </source>
</evidence>
<comment type="caution">
    <text evidence="6">The sequence shown here is derived from an EMBL/GenBank/DDBJ whole genome shotgun (WGS) entry which is preliminary data.</text>
</comment>
<evidence type="ECO:0000256" key="4">
    <source>
        <dbReference type="SAM" id="MobiDB-lite"/>
    </source>
</evidence>
<feature type="domain" description="VWFA" evidence="5">
    <location>
        <begin position="579"/>
        <end position="721"/>
    </location>
</feature>
<dbReference type="InterPro" id="IPR052989">
    <property type="entry name" value="Mg-chelatase_DI-like"/>
</dbReference>
<dbReference type="GO" id="GO:0005524">
    <property type="term" value="F:ATP binding"/>
    <property type="evidence" value="ECO:0007669"/>
    <property type="project" value="UniProtKB-KW"/>
</dbReference>
<evidence type="ECO:0000313" key="7">
    <source>
        <dbReference type="Proteomes" id="UP001500420"/>
    </source>
</evidence>
<gene>
    <name evidence="6" type="ORF">GCM10009020_05300</name>
</gene>
<dbReference type="Gene3D" id="3.40.50.410">
    <property type="entry name" value="von Willebrand factor, type A domain"/>
    <property type="match status" value="1"/>
</dbReference>
<keyword evidence="2" id="KW-0547">Nucleotide-binding</keyword>
<keyword evidence="7" id="KW-1185">Reference proteome</keyword>
<accession>A0AAV3T4U8</accession>
<evidence type="ECO:0000256" key="3">
    <source>
        <dbReference type="ARBA" id="ARBA00022840"/>
    </source>
</evidence>
<evidence type="ECO:0000256" key="2">
    <source>
        <dbReference type="ARBA" id="ARBA00022741"/>
    </source>
</evidence>
<feature type="region of interest" description="Disordered" evidence="4">
    <location>
        <begin position="338"/>
        <end position="536"/>
    </location>
</feature>
<keyword evidence="3" id="KW-0067">ATP-binding</keyword>
<feature type="compositionally biased region" description="Acidic residues" evidence="4">
    <location>
        <begin position="346"/>
        <end position="380"/>
    </location>
</feature>
<protein>
    <submittedName>
        <fullName evidence="6">VWA domain-containing protein</fullName>
    </submittedName>
</protein>
<feature type="compositionally biased region" description="Low complexity" evidence="4">
    <location>
        <begin position="394"/>
        <end position="408"/>
    </location>
</feature>
<dbReference type="EMBL" id="BAAADV010000001">
    <property type="protein sequence ID" value="GAA0663566.1"/>
    <property type="molecule type" value="Genomic_DNA"/>
</dbReference>
<dbReference type="RefSeq" id="WP_343772298.1">
    <property type="nucleotide sequence ID" value="NZ_BAAADV010000001.1"/>
</dbReference>
<dbReference type="InterPro" id="IPR036465">
    <property type="entry name" value="vWFA_dom_sf"/>
</dbReference>
<dbReference type="PANTHER" id="PTHR35023">
    <property type="entry name" value="CHELATASE-RELATED"/>
    <property type="match status" value="1"/>
</dbReference>
<dbReference type="PROSITE" id="PS50234">
    <property type="entry name" value="VWFA"/>
    <property type="match status" value="1"/>
</dbReference>
<dbReference type="InterPro" id="IPR041628">
    <property type="entry name" value="ChlI/MoxR_AAA_lid"/>
</dbReference>
<reference evidence="6 7" key="1">
    <citation type="journal article" date="2019" name="Int. J. Syst. Evol. Microbiol.">
        <title>The Global Catalogue of Microorganisms (GCM) 10K type strain sequencing project: providing services to taxonomists for standard genome sequencing and annotation.</title>
        <authorList>
            <consortium name="The Broad Institute Genomics Platform"/>
            <consortium name="The Broad Institute Genome Sequencing Center for Infectious Disease"/>
            <person name="Wu L."/>
            <person name="Ma J."/>
        </authorList>
    </citation>
    <scope>NUCLEOTIDE SEQUENCE [LARGE SCALE GENOMIC DNA]</scope>
    <source>
        <strain evidence="6 7">JCM 16328</strain>
    </source>
</reference>